<evidence type="ECO:0000313" key="3">
    <source>
        <dbReference type="Proteomes" id="UP000555564"/>
    </source>
</evidence>
<dbReference type="InterPro" id="IPR027395">
    <property type="entry name" value="WH_DNA-bd_dom"/>
</dbReference>
<keyword evidence="3" id="KW-1185">Reference proteome</keyword>
<protein>
    <submittedName>
        <fullName evidence="2">DNA-binding MarR family transcriptional regulator</fullName>
    </submittedName>
</protein>
<dbReference type="GO" id="GO:0003677">
    <property type="term" value="F:DNA binding"/>
    <property type="evidence" value="ECO:0007669"/>
    <property type="project" value="UniProtKB-KW"/>
</dbReference>
<accession>A0A7X0MAI8</accession>
<keyword evidence="2" id="KW-0238">DNA-binding</keyword>
<dbReference type="Pfam" id="PF13601">
    <property type="entry name" value="HTH_34"/>
    <property type="match status" value="1"/>
</dbReference>
<dbReference type="RefSeq" id="WP_184985839.1">
    <property type="nucleotide sequence ID" value="NZ_BAAALO010000039.1"/>
</dbReference>
<dbReference type="PANTHER" id="PTHR37318:SF1">
    <property type="entry name" value="BSL7504 PROTEIN"/>
    <property type="match status" value="1"/>
</dbReference>
<evidence type="ECO:0000313" key="2">
    <source>
        <dbReference type="EMBL" id="MBB6476061.1"/>
    </source>
</evidence>
<comment type="caution">
    <text evidence="2">The sequence shown here is derived from an EMBL/GenBank/DDBJ whole genome shotgun (WGS) entry which is preliminary data.</text>
</comment>
<feature type="domain" description="Winged helix DNA-binding" evidence="1">
    <location>
        <begin position="13"/>
        <end position="91"/>
    </location>
</feature>
<dbReference type="InterPro" id="IPR036390">
    <property type="entry name" value="WH_DNA-bd_sf"/>
</dbReference>
<dbReference type="SUPFAM" id="SSF46785">
    <property type="entry name" value="Winged helix' DNA-binding domain"/>
    <property type="match status" value="1"/>
</dbReference>
<dbReference type="AlphaFoldDB" id="A0A7X0MAI8"/>
<proteinExistence type="predicted"/>
<dbReference type="EMBL" id="JACHIU010000001">
    <property type="protein sequence ID" value="MBB6476061.1"/>
    <property type="molecule type" value="Genomic_DNA"/>
</dbReference>
<dbReference type="InterPro" id="IPR036388">
    <property type="entry name" value="WH-like_DNA-bd_sf"/>
</dbReference>
<organism evidence="2 3">
    <name type="scientific">Sphaerisporangium rubeum</name>
    <dbReference type="NCBI Taxonomy" id="321317"/>
    <lineage>
        <taxon>Bacteria</taxon>
        <taxon>Bacillati</taxon>
        <taxon>Actinomycetota</taxon>
        <taxon>Actinomycetes</taxon>
        <taxon>Streptosporangiales</taxon>
        <taxon>Streptosporangiaceae</taxon>
        <taxon>Sphaerisporangium</taxon>
    </lineage>
</organism>
<dbReference type="Proteomes" id="UP000555564">
    <property type="component" value="Unassembled WGS sequence"/>
</dbReference>
<dbReference type="Gene3D" id="1.10.10.10">
    <property type="entry name" value="Winged helix-like DNA-binding domain superfamily/Winged helix DNA-binding domain"/>
    <property type="match status" value="1"/>
</dbReference>
<name>A0A7X0MAI8_9ACTN</name>
<reference evidence="2 3" key="1">
    <citation type="submission" date="2020-08" db="EMBL/GenBank/DDBJ databases">
        <title>Sequencing the genomes of 1000 actinobacteria strains.</title>
        <authorList>
            <person name="Klenk H.-P."/>
        </authorList>
    </citation>
    <scope>NUCLEOTIDE SEQUENCE [LARGE SCALE GENOMIC DNA]</scope>
    <source>
        <strain evidence="2 3">DSM 44936</strain>
    </source>
</reference>
<sequence>MSDLDPVIHAPARLQIMSLLAAVEEAEFSFLRDETGVSDSVMSKHATALETAGYVQIRKGHVGKRPRTWLKLSPTGRQAYKAHVEALHDIVARSGMTLIPE</sequence>
<evidence type="ECO:0000259" key="1">
    <source>
        <dbReference type="Pfam" id="PF13601"/>
    </source>
</evidence>
<dbReference type="PANTHER" id="PTHR37318">
    <property type="entry name" value="BSL7504 PROTEIN"/>
    <property type="match status" value="1"/>
</dbReference>
<gene>
    <name evidence="2" type="ORF">BJ992_005492</name>
</gene>